<evidence type="ECO:0000259" key="1">
    <source>
        <dbReference type="Pfam" id="PF05065"/>
    </source>
</evidence>
<dbReference type="SUPFAM" id="SSF56563">
    <property type="entry name" value="Major capsid protein gp5"/>
    <property type="match status" value="1"/>
</dbReference>
<dbReference type="Pfam" id="PF05065">
    <property type="entry name" value="Phage_capsid"/>
    <property type="match status" value="1"/>
</dbReference>
<sequence>MKKLKEKRLKKLMILSVILIGIIAGLSFATNPEKAFGATTSMAIVVGGVTLEGKEEAMYKALADTIEKAKEKYDKEYITEQKMLDTIAAKIKEMKLNLADDEEFKKLNVVIEKQGLEIVALKDAGSKPPVFKSFEEQINDQIKEKSLMDAIKAAPGQKLKIELKAANIPITTANAVNPASSYIPMPTMDSGWDRAPRNARFLRSFASVATTTSPLHVWAEKYNEQGDAEFIGEGDLKPMISFQVRTRDSKAKKIAVGAKFTTETMQDIPNFVAELKSEILEVVDIKEESDLLNGDGLGDNLLGVIQQSTTYVLTTVLTKEANNFDAIKAAITQLFTLNQIPNVVFVNPIDKANMELSKASDGHYILPPFSTADGTIISGIRVVESNSVAVGKFLLGDWTKLNIRDYIAFEITLGWENDDFTKNLVTVLGEKRLMSYIKEHQKSAFLYGDFATIKAAIEEVVA</sequence>
<name>A0A644VHV6_9ZZZZ</name>
<proteinExistence type="predicted"/>
<dbReference type="InterPro" id="IPR054612">
    <property type="entry name" value="Phage_capsid-like_C"/>
</dbReference>
<dbReference type="AlphaFoldDB" id="A0A644VHV6"/>
<organism evidence="2">
    <name type="scientific">bioreactor metagenome</name>
    <dbReference type="NCBI Taxonomy" id="1076179"/>
    <lineage>
        <taxon>unclassified sequences</taxon>
        <taxon>metagenomes</taxon>
        <taxon>ecological metagenomes</taxon>
    </lineage>
</organism>
<gene>
    <name evidence="2" type="ORF">SDC9_36976</name>
</gene>
<comment type="caution">
    <text evidence="2">The sequence shown here is derived from an EMBL/GenBank/DDBJ whole genome shotgun (WGS) entry which is preliminary data.</text>
</comment>
<protein>
    <recommendedName>
        <fullName evidence="1">Phage capsid-like C-terminal domain-containing protein</fullName>
    </recommendedName>
</protein>
<accession>A0A644VHV6</accession>
<dbReference type="Gene3D" id="3.30.2400.10">
    <property type="entry name" value="Major capsid protein gp5"/>
    <property type="match status" value="1"/>
</dbReference>
<dbReference type="Gene3D" id="3.30.2320.10">
    <property type="entry name" value="hypothetical protein PF0899 domain"/>
    <property type="match status" value="1"/>
</dbReference>
<dbReference type="EMBL" id="VSSQ01000316">
    <property type="protein sequence ID" value="MPL90918.1"/>
    <property type="molecule type" value="Genomic_DNA"/>
</dbReference>
<feature type="domain" description="Phage capsid-like C-terminal" evidence="1">
    <location>
        <begin position="189"/>
        <end position="433"/>
    </location>
</feature>
<evidence type="ECO:0000313" key="2">
    <source>
        <dbReference type="EMBL" id="MPL90918.1"/>
    </source>
</evidence>
<reference evidence="2" key="1">
    <citation type="submission" date="2019-08" db="EMBL/GenBank/DDBJ databases">
        <authorList>
            <person name="Kucharzyk K."/>
            <person name="Murdoch R.W."/>
            <person name="Higgins S."/>
            <person name="Loffler F."/>
        </authorList>
    </citation>
    <scope>NUCLEOTIDE SEQUENCE</scope>
</reference>